<dbReference type="Proteomes" id="UP000002574">
    <property type="component" value="Chromosome"/>
</dbReference>
<protein>
    <submittedName>
        <fullName evidence="1">Diguanylate phosphodiesterase</fullName>
    </submittedName>
</protein>
<dbReference type="KEGG" id="hte:Hydth_0218"/>
<evidence type="ECO:0000313" key="1">
    <source>
        <dbReference type="EMBL" id="BAI68686.1"/>
    </source>
</evidence>
<dbReference type="KEGG" id="hth:HTH_0219"/>
<dbReference type="InterPro" id="IPR035919">
    <property type="entry name" value="EAL_sf"/>
</dbReference>
<dbReference type="AlphaFoldDB" id="D3DFT4"/>
<reference evidence="1 2" key="1">
    <citation type="journal article" date="2010" name="J. Bacteriol.">
        <title>Complete genome sequence of the thermophilic, obligately chemolithoautotrophic hydrogen-oxidizing bacterium Hydrogenobacter thermophilus TK-6.</title>
        <authorList>
            <person name="Arai H."/>
            <person name="Kanbe H."/>
            <person name="Ishii M."/>
            <person name="Igarashi Y."/>
        </authorList>
    </citation>
    <scope>NUCLEOTIDE SEQUENCE [LARGE SCALE GENOMIC DNA]</scope>
    <source>
        <strain evidence="2">DSM 6534 / IAM 12695 / TK-6 [Tokyo]</strain>
    </source>
</reference>
<dbReference type="EMBL" id="AP011112">
    <property type="protein sequence ID" value="BAI68686.1"/>
    <property type="molecule type" value="Genomic_DNA"/>
</dbReference>
<dbReference type="Gene3D" id="3.20.20.450">
    <property type="entry name" value="EAL domain"/>
    <property type="match status" value="1"/>
</dbReference>
<gene>
    <name evidence="1" type="ordered locus">HTH_0219</name>
</gene>
<evidence type="ECO:0000313" key="2">
    <source>
        <dbReference type="Proteomes" id="UP000002574"/>
    </source>
</evidence>
<proteinExistence type="predicted"/>
<dbReference type="eggNOG" id="COG2200">
    <property type="taxonomic scope" value="Bacteria"/>
</dbReference>
<dbReference type="OrthoDB" id="14475at2"/>
<accession>D3DFT4</accession>
<name>D3DFT4_HYDTT</name>
<keyword evidence="2" id="KW-1185">Reference proteome</keyword>
<organism evidence="1 2">
    <name type="scientific">Hydrogenobacter thermophilus (strain DSM 6534 / IAM 12695 / TK-6)</name>
    <dbReference type="NCBI Taxonomy" id="608538"/>
    <lineage>
        <taxon>Bacteria</taxon>
        <taxon>Pseudomonadati</taxon>
        <taxon>Aquificota</taxon>
        <taxon>Aquificia</taxon>
        <taxon>Aquificales</taxon>
        <taxon>Aquificaceae</taxon>
        <taxon>Hydrogenobacter</taxon>
    </lineage>
</organism>
<dbReference type="STRING" id="608538.HTH_0219"/>
<dbReference type="RefSeq" id="WP_012962869.1">
    <property type="nucleotide sequence ID" value="NC_013799.1"/>
</dbReference>
<sequence>MLYIGDDKNLKVYAVLENVVEIETGNLYGYRLVSRIIYGNEEGSFAEVANRELKMRIEMAVLEAVRSANKSGVIFVNLPVSVNIESLPLYGKNVVVNLPMGMGLKNLYIYRSRIKRCGLGTALDDFTTIGYELREIMFGAFDYVFFSDSFYTNANKKDLKKAVELVKYYGSKVCFKKIDTTSKLEMARSVGAQLGHGFLFGYEQIKAQL</sequence>
<dbReference type="SUPFAM" id="SSF141868">
    <property type="entry name" value="EAL domain-like"/>
    <property type="match status" value="1"/>
</dbReference>